<evidence type="ECO:0000313" key="6">
    <source>
        <dbReference type="Proteomes" id="UP000196710"/>
    </source>
</evidence>
<dbReference type="PANTHER" id="PTHR42715:SF10">
    <property type="entry name" value="BETA-GLUCOSIDASE"/>
    <property type="match status" value="1"/>
</dbReference>
<dbReference type="PRINTS" id="PR00133">
    <property type="entry name" value="GLHYDRLASE3"/>
</dbReference>
<keyword evidence="6" id="KW-1185">Reference proteome</keyword>
<dbReference type="Pfam" id="PF00933">
    <property type="entry name" value="Glyco_hydro_3"/>
    <property type="match status" value="1"/>
</dbReference>
<evidence type="ECO:0000256" key="1">
    <source>
        <dbReference type="ARBA" id="ARBA00005336"/>
    </source>
</evidence>
<evidence type="ECO:0000256" key="3">
    <source>
        <dbReference type="ARBA" id="ARBA00023277"/>
    </source>
</evidence>
<feature type="domain" description="Glycoside hydrolase family 3 N-terminal" evidence="4">
    <location>
        <begin position="212"/>
        <end position="441"/>
    </location>
</feature>
<proteinExistence type="inferred from homology"/>
<organism evidence="5 6">
    <name type="scientific">Acutalibacter muris</name>
    <dbReference type="NCBI Taxonomy" id="1796620"/>
    <lineage>
        <taxon>Bacteria</taxon>
        <taxon>Bacillati</taxon>
        <taxon>Bacillota</taxon>
        <taxon>Clostridia</taxon>
        <taxon>Eubacteriales</taxon>
        <taxon>Acutalibacteraceae</taxon>
        <taxon>Acutalibacter</taxon>
    </lineage>
</organism>
<evidence type="ECO:0000256" key="2">
    <source>
        <dbReference type="ARBA" id="ARBA00022801"/>
    </source>
</evidence>
<comment type="similarity">
    <text evidence="1">Belongs to the glycosyl hydrolase 3 family.</text>
</comment>
<evidence type="ECO:0000313" key="5">
    <source>
        <dbReference type="EMBL" id="ASB40334.1"/>
    </source>
</evidence>
<gene>
    <name evidence="5" type="ORF">ADH66_06455</name>
</gene>
<accession>A0ABN5A4Q3</accession>
<dbReference type="PANTHER" id="PTHR42715">
    <property type="entry name" value="BETA-GLUCOSIDASE"/>
    <property type="match status" value="1"/>
</dbReference>
<protein>
    <recommendedName>
        <fullName evidence="4">Glycoside hydrolase family 3 N-terminal domain-containing protein</fullName>
    </recommendedName>
</protein>
<dbReference type="Gene3D" id="3.20.20.300">
    <property type="entry name" value="Glycoside hydrolase, family 3, N-terminal domain"/>
    <property type="match status" value="1"/>
</dbReference>
<dbReference type="PROSITE" id="PS00775">
    <property type="entry name" value="GLYCOSYL_HYDROL_F3"/>
    <property type="match status" value="1"/>
</dbReference>
<dbReference type="Proteomes" id="UP000196710">
    <property type="component" value="Chromosome"/>
</dbReference>
<dbReference type="InterPro" id="IPR017853">
    <property type="entry name" value="GH"/>
</dbReference>
<dbReference type="InterPro" id="IPR019800">
    <property type="entry name" value="Glyco_hydro_3_AS"/>
</dbReference>
<sequence length="450" mass="48774">MESCKLILSFPLSDMASFEEASMSYMLEPGDYVAMVGTGSHNSAPAAILALGEKIVTRTVSADIGMTPANKGRIALMEPEAQRRIENIDGLPRIAFTERDVEVSRPAYGGYNHKAEPVASTLQDVAAGRVTREEFVGQMTVRELAVLCNGFGPGLPFGGMGKKDVPVTIKDEEGRDIGSCSNPHAMPGYCNPALEKYGIMSSVYKDGPASVGKTAWPTGMMIACTFNPELAYEFGSACGCEAEMCHVDSWLAPGLNLIRSPIEGRAFEYFSEDPFMCGLFGVQVALGAMENNNITVCPKHFALNEQETYRRGSIKKNIDAVDSIVSARAARELYLRPFEMVVTRARPTTLMTSFNKVNGKFAAGSHVLCTEILRGEWGYEGVVITDWGDMDMVVDGAEAVRAGNDVIMPGGPPVIAQVLKGYEEGRVSINDLRQAAAHLMNYLLGTKLYR</sequence>
<dbReference type="EMBL" id="CP021422">
    <property type="protein sequence ID" value="ASB40334.1"/>
    <property type="molecule type" value="Genomic_DNA"/>
</dbReference>
<keyword evidence="3" id="KW-0119">Carbohydrate metabolism</keyword>
<keyword evidence="2" id="KW-0378">Hydrolase</keyword>
<dbReference type="SUPFAM" id="SSF51445">
    <property type="entry name" value="(Trans)glycosidases"/>
    <property type="match status" value="1"/>
</dbReference>
<reference evidence="6" key="1">
    <citation type="submission" date="2017-05" db="EMBL/GenBank/DDBJ databases">
        <title>Improved OligoMM genomes.</title>
        <authorList>
            <person name="Garzetti D."/>
        </authorList>
    </citation>
    <scope>NUCLEOTIDE SEQUENCE [LARGE SCALE GENOMIC DNA]</scope>
    <source>
        <strain evidence="6">KB18</strain>
    </source>
</reference>
<dbReference type="InterPro" id="IPR036962">
    <property type="entry name" value="Glyco_hydro_3_N_sf"/>
</dbReference>
<name>A0ABN5A4Q3_9FIRM</name>
<evidence type="ECO:0000259" key="4">
    <source>
        <dbReference type="Pfam" id="PF00933"/>
    </source>
</evidence>
<dbReference type="InterPro" id="IPR001764">
    <property type="entry name" value="Glyco_hydro_3_N"/>
</dbReference>
<dbReference type="InterPro" id="IPR050288">
    <property type="entry name" value="Cellulose_deg_GH3"/>
</dbReference>